<gene>
    <name evidence="5" type="ORF">HY834_16225</name>
</gene>
<dbReference type="SMART" id="SM00922">
    <property type="entry name" value="MR_MLE"/>
    <property type="match status" value="1"/>
</dbReference>
<dbReference type="Pfam" id="PF13378">
    <property type="entry name" value="MR_MLE_C"/>
    <property type="match status" value="1"/>
</dbReference>
<dbReference type="PANTHER" id="PTHR48080:SF4">
    <property type="entry name" value="GLUCARATE DEHYDRATASE"/>
    <property type="match status" value="1"/>
</dbReference>
<evidence type="ECO:0000256" key="1">
    <source>
        <dbReference type="ARBA" id="ARBA00001426"/>
    </source>
</evidence>
<dbReference type="EMBL" id="JACRAF010000050">
    <property type="protein sequence ID" value="MBI4923289.1"/>
    <property type="molecule type" value="Genomic_DNA"/>
</dbReference>
<dbReference type="AlphaFoldDB" id="A0A933L2X6"/>
<dbReference type="Proteomes" id="UP000782610">
    <property type="component" value="Unassembled WGS sequence"/>
</dbReference>
<dbReference type="InterPro" id="IPR029017">
    <property type="entry name" value="Enolase-like_N"/>
</dbReference>
<dbReference type="SUPFAM" id="SSF51604">
    <property type="entry name" value="Enolase C-terminal domain-like"/>
    <property type="match status" value="1"/>
</dbReference>
<dbReference type="InterPro" id="IPR013342">
    <property type="entry name" value="Mandelate_racemase_C"/>
</dbReference>
<dbReference type="Pfam" id="PF02746">
    <property type="entry name" value="MR_MLE_N"/>
    <property type="match status" value="1"/>
</dbReference>
<sequence>MKIVDIKVTCVNVPFEAPLRWSLGVETGTSRAIIEVTTEDGIVGLGETYGGSAIEHAIATARPFVIGLDVMDFGVLLHRFAAFCIGYETAIPAVVRAGIEMAFLDAAGKAHGLPVYRLLGGKTRDLIQFGAYVFYRYRDDKSSTGGESDAASILARTKELCARHGFTAVKLKGGVYAPMEELKAIEAIAAEFPNYPLRWDPNAAWSVETSIRIANQLMWRKIDLEYLEDPTSGLEGMSQVRAAVPIPLATNMCLVAYDQLAPGIRMHSVDVILSDLHFWGGFQQSRKMIAVAEAFNLGIGMHSDRELGISTAAMLHFAASTPYLAHAIDSHYHDQIDDVITSPFVYEDGCMRVPEGPGLGVELDRDKLEKYHGDYLRDGAVNEFYDPRRPSWVPALPVF</sequence>
<organism evidence="5 6">
    <name type="scientific">Devosia nanyangense</name>
    <dbReference type="NCBI Taxonomy" id="1228055"/>
    <lineage>
        <taxon>Bacteria</taxon>
        <taxon>Pseudomonadati</taxon>
        <taxon>Pseudomonadota</taxon>
        <taxon>Alphaproteobacteria</taxon>
        <taxon>Hyphomicrobiales</taxon>
        <taxon>Devosiaceae</taxon>
        <taxon>Devosia</taxon>
    </lineage>
</organism>
<feature type="domain" description="Mandelate racemase/muconate lactonizing enzyme C-terminal" evidence="4">
    <location>
        <begin position="150"/>
        <end position="247"/>
    </location>
</feature>
<dbReference type="EC" id="4.2.1.40" evidence="3"/>
<dbReference type="Gene3D" id="3.30.390.10">
    <property type="entry name" value="Enolase-like, N-terminal domain"/>
    <property type="match status" value="1"/>
</dbReference>
<dbReference type="PANTHER" id="PTHR48080">
    <property type="entry name" value="D-GALACTONATE DEHYDRATASE-RELATED"/>
    <property type="match status" value="1"/>
</dbReference>
<evidence type="ECO:0000313" key="5">
    <source>
        <dbReference type="EMBL" id="MBI4923289.1"/>
    </source>
</evidence>
<dbReference type="InterPro" id="IPR029065">
    <property type="entry name" value="Enolase_C-like"/>
</dbReference>
<accession>A0A933L2X6</accession>
<evidence type="ECO:0000256" key="3">
    <source>
        <dbReference type="ARBA" id="ARBA00011973"/>
    </source>
</evidence>
<evidence type="ECO:0000313" key="6">
    <source>
        <dbReference type="Proteomes" id="UP000782610"/>
    </source>
</evidence>
<evidence type="ECO:0000256" key="2">
    <source>
        <dbReference type="ARBA" id="ARBA00005183"/>
    </source>
</evidence>
<dbReference type="InterPro" id="IPR034593">
    <property type="entry name" value="DgoD-like"/>
</dbReference>
<dbReference type="SFLD" id="SFLDG00055">
    <property type="entry name" value="glucarate_dehydratase"/>
    <property type="match status" value="1"/>
</dbReference>
<dbReference type="SUPFAM" id="SSF54826">
    <property type="entry name" value="Enolase N-terminal domain-like"/>
    <property type="match status" value="1"/>
</dbReference>
<proteinExistence type="predicted"/>
<comment type="catalytic activity">
    <reaction evidence="1">
        <text>D-glucarate = 5-dehydro-4-deoxy-D-glucarate + H2O</text>
        <dbReference type="Rhea" id="RHEA:14573"/>
        <dbReference type="ChEBI" id="CHEBI:15377"/>
        <dbReference type="ChEBI" id="CHEBI:30612"/>
        <dbReference type="ChEBI" id="CHEBI:42819"/>
        <dbReference type="EC" id="4.2.1.40"/>
    </reaction>
</comment>
<dbReference type="InterPro" id="IPR036849">
    <property type="entry name" value="Enolase-like_C_sf"/>
</dbReference>
<comment type="pathway">
    <text evidence="2">Carbohydrate acid metabolism; D-glucarate degradation; 2,5-dioxopentanoate from D-glucarate: step 1/2.</text>
</comment>
<dbReference type="InterPro" id="IPR013341">
    <property type="entry name" value="Mandelate_racemase_N_dom"/>
</dbReference>
<evidence type="ECO:0000259" key="4">
    <source>
        <dbReference type="SMART" id="SM00922"/>
    </source>
</evidence>
<name>A0A933L2X6_9HYPH</name>
<dbReference type="Gene3D" id="3.20.20.120">
    <property type="entry name" value="Enolase-like C-terminal domain"/>
    <property type="match status" value="1"/>
</dbReference>
<comment type="caution">
    <text evidence="5">The sequence shown here is derived from an EMBL/GenBank/DDBJ whole genome shotgun (WGS) entry which is preliminary data.</text>
</comment>
<dbReference type="SFLD" id="SFLDS00001">
    <property type="entry name" value="Enolase"/>
    <property type="match status" value="1"/>
</dbReference>
<dbReference type="GO" id="GO:0008872">
    <property type="term" value="F:glucarate dehydratase activity"/>
    <property type="evidence" value="ECO:0007669"/>
    <property type="project" value="UniProtKB-EC"/>
</dbReference>
<protein>
    <recommendedName>
        <fullName evidence="3">glucarate dehydratase</fullName>
        <ecNumber evidence="3">4.2.1.40</ecNumber>
    </recommendedName>
</protein>
<reference evidence="5" key="1">
    <citation type="submission" date="2020-07" db="EMBL/GenBank/DDBJ databases">
        <title>Huge and variable diversity of episymbiotic CPR bacteria and DPANN archaea in groundwater ecosystems.</title>
        <authorList>
            <person name="He C.Y."/>
            <person name="Keren R."/>
            <person name="Whittaker M."/>
            <person name="Farag I.F."/>
            <person name="Doudna J."/>
            <person name="Cate J.H.D."/>
            <person name="Banfield J.F."/>
        </authorList>
    </citation>
    <scope>NUCLEOTIDE SEQUENCE</scope>
    <source>
        <strain evidence="5">NC_groundwater_1586_Pr3_B-0.1um_66_15</strain>
    </source>
</reference>